<name>A0ABN8F512_9BACT</name>
<feature type="domain" description="DUF3857" evidence="2">
    <location>
        <begin position="70"/>
        <end position="190"/>
    </location>
</feature>
<feature type="domain" description="Transglutaminase-like" evidence="1">
    <location>
        <begin position="309"/>
        <end position="382"/>
    </location>
</feature>
<keyword evidence="4" id="KW-1185">Reference proteome</keyword>
<dbReference type="EMBL" id="CAKLPZ010000004">
    <property type="protein sequence ID" value="CAH1002028.1"/>
    <property type="molecule type" value="Genomic_DNA"/>
</dbReference>
<dbReference type="Proteomes" id="UP000837803">
    <property type="component" value="Unassembled WGS sequence"/>
</dbReference>
<gene>
    <name evidence="3" type="ORF">LEM8419_02943</name>
</gene>
<reference evidence="3" key="1">
    <citation type="submission" date="2021-12" db="EMBL/GenBank/DDBJ databases">
        <authorList>
            <person name="Rodrigo-Torres L."/>
            <person name="Arahal R. D."/>
            <person name="Lucena T."/>
        </authorList>
    </citation>
    <scope>NUCLEOTIDE SEQUENCE</scope>
    <source>
        <strain evidence="3">CECT 8419</strain>
    </source>
</reference>
<dbReference type="Pfam" id="PF12969">
    <property type="entry name" value="DUF3857"/>
    <property type="match status" value="1"/>
</dbReference>
<protein>
    <recommendedName>
        <fullName evidence="5">DUF3857 domain-containing protein</fullName>
    </recommendedName>
</protein>
<dbReference type="InterPro" id="IPR002931">
    <property type="entry name" value="Transglutaminase-like"/>
</dbReference>
<evidence type="ECO:0000313" key="3">
    <source>
        <dbReference type="EMBL" id="CAH1002028.1"/>
    </source>
</evidence>
<dbReference type="Gene3D" id="2.60.40.3140">
    <property type="match status" value="1"/>
</dbReference>
<dbReference type="Gene3D" id="3.10.620.30">
    <property type="match status" value="1"/>
</dbReference>
<sequence>MIVRLVIMLILYAGSLSAQYEDGLKFGKIDDADRSLMVAPGDSSAEAYVLYDKLDLRFDFVPDKGPQTLETYHRRVKLIKPSSFERANVTLSYDSDYETIGNLDAEVHLPDGSTIQLRNRDFITDKGADDKSRISFTFPQITPGAIIEYSYTRRSESILIPASYTFQEDIPVRWSEYTARIPEYYRYASLGTQGNYFIQQVEQTHRNWNMTLARGQGNTSSIRFTDMRYVLKDLPPFQYQPYTNNLTDYLPRVKLQLQSVEYPNTMTQPVFNNWETTVRTLHERQDFGRYYQGKAHYNRVWKQAEAQIMAGTTPQERIAAAYYFVASNLQWNEQYNILGSDSPNNVLAAGSGNSADLNLCLLALLNEAGIKAHPLLVSLRDRGAHMEYYPLINQFNHLMVYAEVDDKMILLDVNGSDRPPGLPRIEALNHRGWVADERNPHWISVEVPRARRVVLADMQIAEDGHTAVDLTARLESYYAFAGRNQLHAMEQATEAPVAREVIARFPAASIRSNAVLSGGDNSLEPLTYKVELDLPVAVATQDFLYIQPILIPALDDALDDVDARLYPVDFPFPWREQFITTVHVPAGYVLDEVPESIRMVSEDGGMTATFTTTVQPDHTVIINFSVDMDRTFYQATDYPTLRGMYRRIIDLQETTLVYKRAK</sequence>
<evidence type="ECO:0000259" key="2">
    <source>
        <dbReference type="Pfam" id="PF12969"/>
    </source>
</evidence>
<dbReference type="InterPro" id="IPR024618">
    <property type="entry name" value="DUF3857"/>
</dbReference>
<evidence type="ECO:0000313" key="4">
    <source>
        <dbReference type="Proteomes" id="UP000837803"/>
    </source>
</evidence>
<dbReference type="Pfam" id="PF01841">
    <property type="entry name" value="Transglut_core"/>
    <property type="match status" value="1"/>
</dbReference>
<dbReference type="Gene3D" id="2.60.120.1130">
    <property type="match status" value="1"/>
</dbReference>
<evidence type="ECO:0008006" key="5">
    <source>
        <dbReference type="Google" id="ProtNLM"/>
    </source>
</evidence>
<evidence type="ECO:0000259" key="1">
    <source>
        <dbReference type="Pfam" id="PF01841"/>
    </source>
</evidence>
<proteinExistence type="predicted"/>
<organism evidence="3 4">
    <name type="scientific">Neolewinella maritima</name>
    <dbReference type="NCBI Taxonomy" id="1383882"/>
    <lineage>
        <taxon>Bacteria</taxon>
        <taxon>Pseudomonadati</taxon>
        <taxon>Bacteroidota</taxon>
        <taxon>Saprospiria</taxon>
        <taxon>Saprospirales</taxon>
        <taxon>Lewinellaceae</taxon>
        <taxon>Neolewinella</taxon>
    </lineage>
</organism>
<comment type="caution">
    <text evidence="3">The sequence shown here is derived from an EMBL/GenBank/DDBJ whole genome shotgun (WGS) entry which is preliminary data.</text>
</comment>
<accession>A0ABN8F512</accession>